<proteinExistence type="predicted"/>
<feature type="compositionally biased region" description="Basic residues" evidence="1">
    <location>
        <begin position="246"/>
        <end position="257"/>
    </location>
</feature>
<dbReference type="Proteomes" id="UP001341840">
    <property type="component" value="Unassembled WGS sequence"/>
</dbReference>
<sequence length="310" mass="34620">MNFGTQGPTVLPLTIGMIVEASHTHLEPSVPAGTLIWALALIPIVTVQTTRLHDIVCFGTQSFTVLPLTIGMIAETPYTHSSKRVILGRGIHTLIRHASFPSPTDVGLHNPPPKGAQRTRWHIDPGSGSDTICNIPDLPLARNCPLWHTRPHGFSFDDRDDSRSPPHSLVKRLHARERYPYPYKACFVPLHNLPHKGAQRPRWDIDPDSGSDAICNIPDHPLARHYPLLHPKPHGFAFHDRNDRRKPVHSHVKTRHARKRYPHPYKAFFVPLPNRCGTSESTPLKEASVPAGTSIRALALIPFVTAQTIR</sequence>
<reference evidence="2 3" key="1">
    <citation type="journal article" date="2023" name="Plants (Basel)">
        <title>Bridging the Gap: Combining Genomics and Transcriptomics Approaches to Understand Stylosanthes scabra, an Orphan Legume from the Brazilian Caatinga.</title>
        <authorList>
            <person name="Ferreira-Neto J.R.C."/>
            <person name="da Silva M.D."/>
            <person name="Binneck E."/>
            <person name="de Melo N.F."/>
            <person name="da Silva R.H."/>
            <person name="de Melo A.L.T.M."/>
            <person name="Pandolfi V."/>
            <person name="Bustamante F.O."/>
            <person name="Brasileiro-Vidal A.C."/>
            <person name="Benko-Iseppon A.M."/>
        </authorList>
    </citation>
    <scope>NUCLEOTIDE SEQUENCE [LARGE SCALE GENOMIC DNA]</scope>
    <source>
        <tissue evidence="2">Leaves</tissue>
    </source>
</reference>
<evidence type="ECO:0000256" key="1">
    <source>
        <dbReference type="SAM" id="MobiDB-lite"/>
    </source>
</evidence>
<feature type="region of interest" description="Disordered" evidence="1">
    <location>
        <begin position="236"/>
        <end position="257"/>
    </location>
</feature>
<accession>A0ABU6R717</accession>
<dbReference type="EMBL" id="JASCZI010030246">
    <property type="protein sequence ID" value="MED6119719.1"/>
    <property type="molecule type" value="Genomic_DNA"/>
</dbReference>
<name>A0ABU6R717_9FABA</name>
<evidence type="ECO:0000313" key="2">
    <source>
        <dbReference type="EMBL" id="MED6119719.1"/>
    </source>
</evidence>
<gene>
    <name evidence="2" type="ORF">PIB30_014326</name>
</gene>
<comment type="caution">
    <text evidence="2">The sequence shown here is derived from an EMBL/GenBank/DDBJ whole genome shotgun (WGS) entry which is preliminary data.</text>
</comment>
<organism evidence="2 3">
    <name type="scientific">Stylosanthes scabra</name>
    <dbReference type="NCBI Taxonomy" id="79078"/>
    <lineage>
        <taxon>Eukaryota</taxon>
        <taxon>Viridiplantae</taxon>
        <taxon>Streptophyta</taxon>
        <taxon>Embryophyta</taxon>
        <taxon>Tracheophyta</taxon>
        <taxon>Spermatophyta</taxon>
        <taxon>Magnoliopsida</taxon>
        <taxon>eudicotyledons</taxon>
        <taxon>Gunneridae</taxon>
        <taxon>Pentapetalae</taxon>
        <taxon>rosids</taxon>
        <taxon>fabids</taxon>
        <taxon>Fabales</taxon>
        <taxon>Fabaceae</taxon>
        <taxon>Papilionoideae</taxon>
        <taxon>50 kb inversion clade</taxon>
        <taxon>dalbergioids sensu lato</taxon>
        <taxon>Dalbergieae</taxon>
        <taxon>Pterocarpus clade</taxon>
        <taxon>Stylosanthes</taxon>
    </lineage>
</organism>
<evidence type="ECO:0000313" key="3">
    <source>
        <dbReference type="Proteomes" id="UP001341840"/>
    </source>
</evidence>
<protein>
    <submittedName>
        <fullName evidence="2">Uncharacterized protein</fullName>
    </submittedName>
</protein>
<keyword evidence="3" id="KW-1185">Reference proteome</keyword>